<comment type="caution">
    <text evidence="5">The sequence shown here is derived from an EMBL/GenBank/DDBJ whole genome shotgun (WGS) entry which is preliminary data.</text>
</comment>
<evidence type="ECO:0000313" key="6">
    <source>
        <dbReference type="Proteomes" id="UP001497497"/>
    </source>
</evidence>
<dbReference type="PANTHER" id="PTHR45080:SF8">
    <property type="entry name" value="IG-LIKE DOMAIN-CONTAINING PROTEIN"/>
    <property type="match status" value="1"/>
</dbReference>
<dbReference type="FunFam" id="2.60.40.10:FF:000032">
    <property type="entry name" value="palladin isoform X1"/>
    <property type="match status" value="1"/>
</dbReference>
<dbReference type="Pfam" id="PF13927">
    <property type="entry name" value="Ig_3"/>
    <property type="match status" value="1"/>
</dbReference>
<evidence type="ECO:0000313" key="5">
    <source>
        <dbReference type="EMBL" id="CAL1539203.1"/>
    </source>
</evidence>
<feature type="domain" description="Ig-like" evidence="4">
    <location>
        <begin position="29"/>
        <end position="116"/>
    </location>
</feature>
<dbReference type="InterPro" id="IPR003598">
    <property type="entry name" value="Ig_sub2"/>
</dbReference>
<dbReference type="Proteomes" id="UP001497497">
    <property type="component" value="Unassembled WGS sequence"/>
</dbReference>
<dbReference type="PROSITE" id="PS50835">
    <property type="entry name" value="IG_LIKE"/>
    <property type="match status" value="1"/>
</dbReference>
<name>A0AAV2HYJ9_LYMST</name>
<keyword evidence="3" id="KW-0393">Immunoglobulin domain</keyword>
<sequence length="136" mass="15082">MICKSDERVQLASLPTIGDILKLATTMIPLVSSAPVMYIPFGKTGICRGRTVQIHCTAVGLPRPVIQWKRHGLFLANGPKYKIEMSSEGRHVAHSTLHIRAVSRVDYGFYSCNAHNRLGLEFVIQSVYQPTECDIG</sequence>
<dbReference type="AlphaFoldDB" id="A0AAV2HYJ9"/>
<dbReference type="InterPro" id="IPR050958">
    <property type="entry name" value="Cell_Adh-Cytoskel_Orgn"/>
</dbReference>
<evidence type="ECO:0000259" key="4">
    <source>
        <dbReference type="PROSITE" id="PS50835"/>
    </source>
</evidence>
<dbReference type="PANTHER" id="PTHR45080">
    <property type="entry name" value="CONTACTIN 5"/>
    <property type="match status" value="1"/>
</dbReference>
<dbReference type="InterPro" id="IPR013783">
    <property type="entry name" value="Ig-like_fold"/>
</dbReference>
<organism evidence="5 6">
    <name type="scientific">Lymnaea stagnalis</name>
    <name type="common">Great pond snail</name>
    <name type="synonym">Helix stagnalis</name>
    <dbReference type="NCBI Taxonomy" id="6523"/>
    <lineage>
        <taxon>Eukaryota</taxon>
        <taxon>Metazoa</taxon>
        <taxon>Spiralia</taxon>
        <taxon>Lophotrochozoa</taxon>
        <taxon>Mollusca</taxon>
        <taxon>Gastropoda</taxon>
        <taxon>Heterobranchia</taxon>
        <taxon>Euthyneura</taxon>
        <taxon>Panpulmonata</taxon>
        <taxon>Hygrophila</taxon>
        <taxon>Lymnaeoidea</taxon>
        <taxon>Lymnaeidae</taxon>
        <taxon>Lymnaea</taxon>
    </lineage>
</organism>
<gene>
    <name evidence="5" type="ORF">GSLYS_00013022001</name>
</gene>
<dbReference type="InterPro" id="IPR036179">
    <property type="entry name" value="Ig-like_dom_sf"/>
</dbReference>
<dbReference type="SUPFAM" id="SSF48726">
    <property type="entry name" value="Immunoglobulin"/>
    <property type="match status" value="1"/>
</dbReference>
<dbReference type="GO" id="GO:0007156">
    <property type="term" value="P:homophilic cell adhesion via plasma membrane adhesion molecules"/>
    <property type="evidence" value="ECO:0007669"/>
    <property type="project" value="TreeGrafter"/>
</dbReference>
<accession>A0AAV2HYJ9</accession>
<protein>
    <recommendedName>
        <fullName evidence="4">Ig-like domain-containing protein</fullName>
    </recommendedName>
</protein>
<evidence type="ECO:0000256" key="1">
    <source>
        <dbReference type="ARBA" id="ARBA00022729"/>
    </source>
</evidence>
<keyword evidence="1" id="KW-0732">Signal</keyword>
<dbReference type="InterPro" id="IPR007110">
    <property type="entry name" value="Ig-like_dom"/>
</dbReference>
<keyword evidence="6" id="KW-1185">Reference proteome</keyword>
<dbReference type="CDD" id="cd00096">
    <property type="entry name" value="Ig"/>
    <property type="match status" value="1"/>
</dbReference>
<evidence type="ECO:0000256" key="3">
    <source>
        <dbReference type="ARBA" id="ARBA00023319"/>
    </source>
</evidence>
<dbReference type="Gene3D" id="2.60.40.10">
    <property type="entry name" value="Immunoglobulins"/>
    <property type="match status" value="1"/>
</dbReference>
<dbReference type="EMBL" id="CAXITT010000331">
    <property type="protein sequence ID" value="CAL1539203.1"/>
    <property type="molecule type" value="Genomic_DNA"/>
</dbReference>
<dbReference type="SMART" id="SM00408">
    <property type="entry name" value="IGc2"/>
    <property type="match status" value="1"/>
</dbReference>
<reference evidence="5 6" key="1">
    <citation type="submission" date="2024-04" db="EMBL/GenBank/DDBJ databases">
        <authorList>
            <consortium name="Genoscope - CEA"/>
            <person name="William W."/>
        </authorList>
    </citation>
    <scope>NUCLEOTIDE SEQUENCE [LARGE SCALE GENOMIC DNA]</scope>
</reference>
<dbReference type="GO" id="GO:0005886">
    <property type="term" value="C:plasma membrane"/>
    <property type="evidence" value="ECO:0007669"/>
    <property type="project" value="TreeGrafter"/>
</dbReference>
<evidence type="ECO:0000256" key="2">
    <source>
        <dbReference type="ARBA" id="ARBA00023157"/>
    </source>
</evidence>
<keyword evidence="2" id="KW-1015">Disulfide bond</keyword>
<proteinExistence type="predicted"/>